<dbReference type="EMBL" id="CM023481">
    <property type="protein sequence ID" value="KAH6948350.1"/>
    <property type="molecule type" value="Genomic_DNA"/>
</dbReference>
<comment type="caution">
    <text evidence="1">The sequence shown here is derived from an EMBL/GenBank/DDBJ whole genome shotgun (WGS) entry which is preliminary data.</text>
</comment>
<organism evidence="1 2">
    <name type="scientific">Hyalomma asiaticum</name>
    <name type="common">Tick</name>
    <dbReference type="NCBI Taxonomy" id="266040"/>
    <lineage>
        <taxon>Eukaryota</taxon>
        <taxon>Metazoa</taxon>
        <taxon>Ecdysozoa</taxon>
        <taxon>Arthropoda</taxon>
        <taxon>Chelicerata</taxon>
        <taxon>Arachnida</taxon>
        <taxon>Acari</taxon>
        <taxon>Parasitiformes</taxon>
        <taxon>Ixodida</taxon>
        <taxon>Ixodoidea</taxon>
        <taxon>Ixodidae</taxon>
        <taxon>Hyalomminae</taxon>
        <taxon>Hyalomma</taxon>
    </lineage>
</organism>
<name>A0ACB7TMU2_HYAAI</name>
<gene>
    <name evidence="1" type="ORF">HPB50_023461</name>
</gene>
<evidence type="ECO:0000313" key="1">
    <source>
        <dbReference type="EMBL" id="KAH6948350.1"/>
    </source>
</evidence>
<keyword evidence="2" id="KW-1185">Reference proteome</keyword>
<evidence type="ECO:0000313" key="2">
    <source>
        <dbReference type="Proteomes" id="UP000821845"/>
    </source>
</evidence>
<reference evidence="1" key="1">
    <citation type="submission" date="2020-05" db="EMBL/GenBank/DDBJ databases">
        <title>Large-scale comparative analyses of tick genomes elucidate their genetic diversity and vector capacities.</title>
        <authorList>
            <person name="Jia N."/>
            <person name="Wang J."/>
            <person name="Shi W."/>
            <person name="Du L."/>
            <person name="Sun Y."/>
            <person name="Zhan W."/>
            <person name="Jiang J."/>
            <person name="Wang Q."/>
            <person name="Zhang B."/>
            <person name="Ji P."/>
            <person name="Sakyi L.B."/>
            <person name="Cui X."/>
            <person name="Yuan T."/>
            <person name="Jiang B."/>
            <person name="Yang W."/>
            <person name="Lam T.T.-Y."/>
            <person name="Chang Q."/>
            <person name="Ding S."/>
            <person name="Wang X."/>
            <person name="Zhu J."/>
            <person name="Ruan X."/>
            <person name="Zhao L."/>
            <person name="Wei J."/>
            <person name="Que T."/>
            <person name="Du C."/>
            <person name="Cheng J."/>
            <person name="Dai P."/>
            <person name="Han X."/>
            <person name="Huang E."/>
            <person name="Gao Y."/>
            <person name="Liu J."/>
            <person name="Shao H."/>
            <person name="Ye R."/>
            <person name="Li L."/>
            <person name="Wei W."/>
            <person name="Wang X."/>
            <person name="Wang C."/>
            <person name="Yang T."/>
            <person name="Huo Q."/>
            <person name="Li W."/>
            <person name="Guo W."/>
            <person name="Chen H."/>
            <person name="Zhou L."/>
            <person name="Ni X."/>
            <person name="Tian J."/>
            <person name="Zhou Y."/>
            <person name="Sheng Y."/>
            <person name="Liu T."/>
            <person name="Pan Y."/>
            <person name="Xia L."/>
            <person name="Li J."/>
            <person name="Zhao F."/>
            <person name="Cao W."/>
        </authorList>
    </citation>
    <scope>NUCLEOTIDE SEQUENCE</scope>
    <source>
        <strain evidence="1">Hyas-2018</strain>
    </source>
</reference>
<accession>A0ACB7TMU2</accession>
<dbReference type="Proteomes" id="UP000821845">
    <property type="component" value="Chromosome 1"/>
</dbReference>
<proteinExistence type="predicted"/>
<protein>
    <submittedName>
        <fullName evidence="1">Uncharacterized protein</fullName>
    </submittedName>
</protein>
<sequence length="188" mass="20704">MQRESAAASYGCPKRGGQAPRRRIARREKSRRRLVNKAAADVYDAAAIVPAAYTAGRWPSHTKGRRRLLALRSKEPLRRRRELRPAISEVLGDRDAAIPPGAKRFGGVLSEERSPCRRFAFAASRQDGSGAHKWALLGVTSFASSGWNRILGRRVRVPPLTMFALAAGVAIIGHSIKDHIVYPFPDPC</sequence>